<dbReference type="AlphaFoldDB" id="A0A2A6C6U7"/>
<proteinExistence type="predicted"/>
<gene>
    <name evidence="1" type="primary">WBGene00116124</name>
</gene>
<reference evidence="2" key="1">
    <citation type="journal article" date="2008" name="Nat. Genet.">
        <title>The Pristionchus pacificus genome provides a unique perspective on nematode lifestyle and parasitism.</title>
        <authorList>
            <person name="Dieterich C."/>
            <person name="Clifton S.W."/>
            <person name="Schuster L.N."/>
            <person name="Chinwalla A."/>
            <person name="Delehaunty K."/>
            <person name="Dinkelacker I."/>
            <person name="Fulton L."/>
            <person name="Fulton R."/>
            <person name="Godfrey J."/>
            <person name="Minx P."/>
            <person name="Mitreva M."/>
            <person name="Roeseler W."/>
            <person name="Tian H."/>
            <person name="Witte H."/>
            <person name="Yang S.P."/>
            <person name="Wilson R.K."/>
            <person name="Sommer R.J."/>
        </authorList>
    </citation>
    <scope>NUCLEOTIDE SEQUENCE [LARGE SCALE GENOMIC DNA]</scope>
    <source>
        <strain evidence="2">PS312</strain>
    </source>
</reference>
<name>A0A2A6C6U7_PRIPA</name>
<accession>A0A2A6C6U7</accession>
<dbReference type="EnsemblMetazoa" id="PPA26570.1">
    <property type="protein sequence ID" value="PPA26570.1"/>
    <property type="gene ID" value="WBGene00116124"/>
</dbReference>
<accession>A0A8R1UIH3</accession>
<organism evidence="1 2">
    <name type="scientific">Pristionchus pacificus</name>
    <name type="common">Parasitic nematode worm</name>
    <dbReference type="NCBI Taxonomy" id="54126"/>
    <lineage>
        <taxon>Eukaryota</taxon>
        <taxon>Metazoa</taxon>
        <taxon>Ecdysozoa</taxon>
        <taxon>Nematoda</taxon>
        <taxon>Chromadorea</taxon>
        <taxon>Rhabditida</taxon>
        <taxon>Rhabditina</taxon>
        <taxon>Diplogasteromorpha</taxon>
        <taxon>Diplogasteroidea</taxon>
        <taxon>Neodiplogasteridae</taxon>
        <taxon>Pristionchus</taxon>
    </lineage>
</organism>
<evidence type="ECO:0000313" key="2">
    <source>
        <dbReference type="Proteomes" id="UP000005239"/>
    </source>
</evidence>
<dbReference type="Proteomes" id="UP000005239">
    <property type="component" value="Unassembled WGS sequence"/>
</dbReference>
<keyword evidence="2" id="KW-1185">Reference proteome</keyword>
<sequence length="312" mass="35204">MSTDPNKAAARAVDMIDKWKNESANIAENGFRTVVSRCFEALKSMNGTDIVDIEFHVCSMRSAREIARSFDKNIETNIYRQFYYGLSESIEKTMETLIEKLKESEKEGLLPTQRPTPMMNIHNLIVPPAHGAVFPSTMSSSPLMNNFGTPPSHPTGVSASTPRSKANAIRTLNCTRCPATNFHISGLVNHLRDAHKTTPGNEKIGFQCTCGFVAFSYKKVWEHTNKNKIISLLLKMTDVKKYFDLLQSILNKAEIRELEILHEKSTFIQMCFRILEHKSIEKIGVFSVNVEFAAWVDFVQKIEESPPGKLKA</sequence>
<evidence type="ECO:0000313" key="1">
    <source>
        <dbReference type="EnsemblMetazoa" id="PPA26570.1"/>
    </source>
</evidence>
<reference evidence="1" key="2">
    <citation type="submission" date="2022-06" db="UniProtKB">
        <authorList>
            <consortium name="EnsemblMetazoa"/>
        </authorList>
    </citation>
    <scope>IDENTIFICATION</scope>
    <source>
        <strain evidence="1">PS312</strain>
    </source>
</reference>
<protein>
    <submittedName>
        <fullName evidence="1">Uncharacterized protein</fullName>
    </submittedName>
</protein>